<comment type="caution">
    <text evidence="1">The sequence shown here is derived from an EMBL/GenBank/DDBJ whole genome shotgun (WGS) entry which is preliminary data.</text>
</comment>
<protein>
    <submittedName>
        <fullName evidence="1">Uncharacterized protein</fullName>
    </submittedName>
</protein>
<proteinExistence type="predicted"/>
<gene>
    <name evidence="1" type="ORF">GCM10010987_34170</name>
</gene>
<dbReference type="AlphaFoldDB" id="A0AA87W7I7"/>
<reference evidence="1" key="1">
    <citation type="journal article" date="2014" name="Int. J. Syst. Evol. Microbiol.">
        <title>Complete genome sequence of Corynebacterium casei LMG S-19264T (=DSM 44701T), isolated from a smear-ripened cheese.</title>
        <authorList>
            <consortium name="US DOE Joint Genome Institute (JGI-PGF)"/>
            <person name="Walter F."/>
            <person name="Albersmeier A."/>
            <person name="Kalinowski J."/>
            <person name="Ruckert C."/>
        </authorList>
    </citation>
    <scope>NUCLEOTIDE SEQUENCE</scope>
    <source>
        <strain evidence="1">CGMCC 1.15034</strain>
    </source>
</reference>
<evidence type="ECO:0000313" key="2">
    <source>
        <dbReference type="Proteomes" id="UP000625079"/>
    </source>
</evidence>
<organism evidence="1 2">
    <name type="scientific">Bradyrhizobium guangdongense</name>
    <dbReference type="NCBI Taxonomy" id="1325090"/>
    <lineage>
        <taxon>Bacteria</taxon>
        <taxon>Pseudomonadati</taxon>
        <taxon>Pseudomonadota</taxon>
        <taxon>Alphaproteobacteria</taxon>
        <taxon>Hyphomicrobiales</taxon>
        <taxon>Nitrobacteraceae</taxon>
        <taxon>Bradyrhizobium</taxon>
    </lineage>
</organism>
<dbReference type="EMBL" id="BMHC01000006">
    <property type="protein sequence ID" value="GGI25395.1"/>
    <property type="molecule type" value="Genomic_DNA"/>
</dbReference>
<sequence length="108" mass="11589">MARESTLRQRLALGLPDLTAEVYLYPADAAGRKSPVGLGWGCPCSITNKAPVDGWDGYPLLQSEMTPGERRTLGFVFLSGAEATSALTAKGKFYLWEAGVIGEANIIR</sequence>
<accession>A0AA87W7I7</accession>
<dbReference type="RefSeq" id="WP_188637389.1">
    <property type="nucleotide sequence ID" value="NZ_BMHC01000006.1"/>
</dbReference>
<evidence type="ECO:0000313" key="1">
    <source>
        <dbReference type="EMBL" id="GGI25395.1"/>
    </source>
</evidence>
<dbReference type="Proteomes" id="UP000625079">
    <property type="component" value="Unassembled WGS sequence"/>
</dbReference>
<reference evidence="1" key="2">
    <citation type="submission" date="2022-12" db="EMBL/GenBank/DDBJ databases">
        <authorList>
            <person name="Sun Q."/>
            <person name="Zhou Y."/>
        </authorList>
    </citation>
    <scope>NUCLEOTIDE SEQUENCE</scope>
    <source>
        <strain evidence="1">CGMCC 1.15034</strain>
    </source>
</reference>
<name>A0AA87W7I7_9BRAD</name>